<proteinExistence type="predicted"/>
<dbReference type="AlphaFoldDB" id="A0A0V0YVM1"/>
<gene>
    <name evidence="1" type="ORF">T12_15307</name>
</gene>
<dbReference type="OrthoDB" id="5930552at2759"/>
<organism evidence="1 2">
    <name type="scientific">Trichinella patagoniensis</name>
    <dbReference type="NCBI Taxonomy" id="990121"/>
    <lineage>
        <taxon>Eukaryota</taxon>
        <taxon>Metazoa</taxon>
        <taxon>Ecdysozoa</taxon>
        <taxon>Nematoda</taxon>
        <taxon>Enoplea</taxon>
        <taxon>Dorylaimia</taxon>
        <taxon>Trichinellida</taxon>
        <taxon>Trichinellidae</taxon>
        <taxon>Trichinella</taxon>
    </lineage>
</organism>
<keyword evidence="2" id="KW-1185">Reference proteome</keyword>
<dbReference type="EMBL" id="JYDQ01002168">
    <property type="protein sequence ID" value="KRY04152.1"/>
    <property type="molecule type" value="Genomic_DNA"/>
</dbReference>
<evidence type="ECO:0000313" key="2">
    <source>
        <dbReference type="Proteomes" id="UP000054783"/>
    </source>
</evidence>
<reference evidence="1 2" key="1">
    <citation type="submission" date="2015-01" db="EMBL/GenBank/DDBJ databases">
        <title>Evolution of Trichinella species and genotypes.</title>
        <authorList>
            <person name="Korhonen P.K."/>
            <person name="Edoardo P."/>
            <person name="Giuseppe L.R."/>
            <person name="Gasser R.B."/>
        </authorList>
    </citation>
    <scope>NUCLEOTIDE SEQUENCE [LARGE SCALE GENOMIC DNA]</scope>
    <source>
        <strain evidence="1">ISS2496</strain>
    </source>
</reference>
<protein>
    <submittedName>
        <fullName evidence="1">Uncharacterized protein</fullName>
    </submittedName>
</protein>
<accession>A0A0V0YVM1</accession>
<evidence type="ECO:0000313" key="1">
    <source>
        <dbReference type="EMBL" id="KRY04152.1"/>
    </source>
</evidence>
<name>A0A0V0YVM1_9BILA</name>
<comment type="caution">
    <text evidence="1">The sequence shown here is derived from an EMBL/GenBank/DDBJ whole genome shotgun (WGS) entry which is preliminary data.</text>
</comment>
<sequence>MKKLQKLYPARQIYAAQMIYGQISEMYFSFHELNDYTTRFKQLSIQFIAQQCAFNALHRPELATFIKGTSAMLFITQPCRVN</sequence>
<dbReference type="Proteomes" id="UP000054783">
    <property type="component" value="Unassembled WGS sequence"/>
</dbReference>